<proteinExistence type="predicted"/>
<organism evidence="1 2">
    <name type="scientific">Yersinia similis</name>
    <dbReference type="NCBI Taxonomy" id="367190"/>
    <lineage>
        <taxon>Bacteria</taxon>
        <taxon>Pseudomonadati</taxon>
        <taxon>Pseudomonadota</taxon>
        <taxon>Gammaproteobacteria</taxon>
        <taxon>Enterobacterales</taxon>
        <taxon>Yersiniaceae</taxon>
        <taxon>Yersinia</taxon>
    </lineage>
</organism>
<reference evidence="1 2" key="1">
    <citation type="submission" date="2015-03" db="EMBL/GenBank/DDBJ databases">
        <authorList>
            <person name="Murphy D."/>
        </authorList>
    </citation>
    <scope>NUCLEOTIDE SEQUENCE [LARGE SCALE GENOMIC DNA]</scope>
    <source>
        <strain evidence="1 2">Y233</strain>
    </source>
</reference>
<sequence length="31" mass="4015">MFKLNYFDENQLMFLSKHQNHTYTWQAKTYW</sequence>
<gene>
    <name evidence="1" type="ORF">ERS008667_02681</name>
</gene>
<evidence type="ECO:0000313" key="2">
    <source>
        <dbReference type="Proteomes" id="UP000038204"/>
    </source>
</evidence>
<evidence type="ECO:0000313" key="1">
    <source>
        <dbReference type="EMBL" id="CNI18691.1"/>
    </source>
</evidence>
<dbReference type="EMBL" id="CQBK01000018">
    <property type="protein sequence ID" value="CNI18691.1"/>
    <property type="molecule type" value="Genomic_DNA"/>
</dbReference>
<accession>A0A0T9QNF4</accession>
<dbReference type="Proteomes" id="UP000038204">
    <property type="component" value="Unassembled WGS sequence"/>
</dbReference>
<dbReference type="AlphaFoldDB" id="A0A0T9QNF4"/>
<name>A0A0T9QNF4_9GAMM</name>
<protein>
    <submittedName>
        <fullName evidence="1">Uncharacterized protein</fullName>
    </submittedName>
</protein>